<dbReference type="EMBL" id="OU015584">
    <property type="protein sequence ID" value="CAG5078817.1"/>
    <property type="molecule type" value="Genomic_DNA"/>
</dbReference>
<proteinExistence type="predicted"/>
<evidence type="ECO:0000313" key="1">
    <source>
        <dbReference type="EMBL" id="CAG5078817.1"/>
    </source>
</evidence>
<evidence type="ECO:0000313" key="2">
    <source>
        <dbReference type="Proteomes" id="UP000683507"/>
    </source>
</evidence>
<dbReference type="KEGG" id="ptan:CRYO30217_00776"/>
<protein>
    <submittedName>
        <fullName evidence="1">Uncharacterized protein</fullName>
    </submittedName>
</protein>
<keyword evidence="2" id="KW-1185">Reference proteome</keyword>
<dbReference type="Proteomes" id="UP000683507">
    <property type="component" value="Chromosome"/>
</dbReference>
<accession>A0A916JKU0</accession>
<dbReference type="RefSeq" id="WP_258541000.1">
    <property type="nucleotide sequence ID" value="NZ_OU015584.1"/>
</dbReference>
<organism evidence="1 2">
    <name type="scientific">Parvicella tangerina</name>
    <dbReference type="NCBI Taxonomy" id="2829795"/>
    <lineage>
        <taxon>Bacteria</taxon>
        <taxon>Pseudomonadati</taxon>
        <taxon>Bacteroidota</taxon>
        <taxon>Flavobacteriia</taxon>
        <taxon>Flavobacteriales</taxon>
        <taxon>Parvicellaceae</taxon>
        <taxon>Parvicella</taxon>
    </lineage>
</organism>
<sequence length="120" mass="14123">MAFLHVNKETTLTDLKDWFSESFPNLKIEFYDHSHNKGEGNVSSELLTDLNKLVSPNGNPEVELTIFDDYSTNLVEHIFRTKLHLNVQVFRKNGKNWIQTITTDNWTLKEQMERALFHKE</sequence>
<dbReference type="AlphaFoldDB" id="A0A916JKU0"/>
<gene>
    <name evidence="1" type="ORF">CRYO30217_00776</name>
</gene>
<reference evidence="1" key="1">
    <citation type="submission" date="2021-04" db="EMBL/GenBank/DDBJ databases">
        <authorList>
            <person name="Rodrigo-Torres L."/>
            <person name="Arahal R. D."/>
            <person name="Lucena T."/>
        </authorList>
    </citation>
    <scope>NUCLEOTIDE SEQUENCE</scope>
    <source>
        <strain evidence="1">AS29M-1</strain>
    </source>
</reference>
<name>A0A916JKU0_9FLAO</name>